<dbReference type="EMBL" id="CP021416">
    <property type="protein sequence ID" value="ARU47543.1"/>
    <property type="molecule type" value="Genomic_DNA"/>
</dbReference>
<dbReference type="AlphaFoldDB" id="A0A1Y0HJX4"/>
<proteinExistence type="predicted"/>
<feature type="transmembrane region" description="Helical" evidence="1">
    <location>
        <begin position="43"/>
        <end position="62"/>
    </location>
</feature>
<keyword evidence="1" id="KW-1133">Transmembrane helix</keyword>
<gene>
    <name evidence="2" type="ORF">Sdiek1_0360</name>
</gene>
<organism evidence="2 3">
    <name type="scientific">Sulfurospirillum diekertiae</name>
    <dbReference type="NCBI Taxonomy" id="1854492"/>
    <lineage>
        <taxon>Bacteria</taxon>
        <taxon>Pseudomonadati</taxon>
        <taxon>Campylobacterota</taxon>
        <taxon>Epsilonproteobacteria</taxon>
        <taxon>Campylobacterales</taxon>
        <taxon>Sulfurospirillaceae</taxon>
        <taxon>Sulfurospirillum</taxon>
    </lineage>
</organism>
<evidence type="ECO:0000313" key="3">
    <source>
        <dbReference type="Proteomes" id="UP000196005"/>
    </source>
</evidence>
<feature type="transmembrane region" description="Helical" evidence="1">
    <location>
        <begin position="12"/>
        <end position="37"/>
    </location>
</feature>
<keyword evidence="3" id="KW-1185">Reference proteome</keyword>
<evidence type="ECO:0000256" key="1">
    <source>
        <dbReference type="SAM" id="Phobius"/>
    </source>
</evidence>
<dbReference type="Proteomes" id="UP000196005">
    <property type="component" value="Chromosome"/>
</dbReference>
<keyword evidence="1" id="KW-0472">Membrane</keyword>
<sequence>MFARLNETVLKVIIIIAIIVMFITLYTTGISFVLGSYTFSNLLLHKLSALIIIGLLGVHAWLRRCTIRKLLQESIAIILNKHIRNEDNIDFLIQNTKHQSFQTLCVLFHFDATFMKEKLLENHITVENDEDTLKTVAKRNDKDMYQILLLMLKIHVEKNSPSPIVINSCERV</sequence>
<accession>A0A1Y0HJX4</accession>
<keyword evidence="1" id="KW-0812">Transmembrane</keyword>
<name>A0A1Y0HJX4_9BACT</name>
<protein>
    <submittedName>
        <fullName evidence="2">Uncharacterized protein</fullName>
    </submittedName>
</protein>
<reference evidence="3" key="1">
    <citation type="submission" date="2017-05" db="EMBL/GenBank/DDBJ databases">
        <title>Dechlorination kinetics govern the competition between two new strains of the genus Sulfurospirillum.</title>
        <authorList>
            <person name="Buttet G.F."/>
            <person name="Murray A.M."/>
            <person name="Goris T."/>
            <person name="Burion M."/>
            <person name="Lin B."/>
            <person name="Rolle M."/>
            <person name="Maillard J."/>
        </authorList>
    </citation>
    <scope>NUCLEOTIDE SEQUENCE [LARGE SCALE GENOMIC DNA]</scope>
    <source>
        <strain evidence="3">SL2-1</strain>
    </source>
</reference>
<dbReference type="KEGG" id="suls:Sdiek1_0360"/>
<dbReference type="OrthoDB" id="5339694at2"/>
<dbReference type="RefSeq" id="WP_087437625.1">
    <property type="nucleotide sequence ID" value="NZ_CP021416.1"/>
</dbReference>
<evidence type="ECO:0000313" key="2">
    <source>
        <dbReference type="EMBL" id="ARU47543.1"/>
    </source>
</evidence>